<dbReference type="SMART" id="SM00355">
    <property type="entry name" value="ZnF_C2H2"/>
    <property type="match status" value="2"/>
</dbReference>
<gene>
    <name evidence="3" type="ORF">g.108</name>
</gene>
<dbReference type="GO" id="GO:0008270">
    <property type="term" value="F:zinc ion binding"/>
    <property type="evidence" value="ECO:0007669"/>
    <property type="project" value="UniProtKB-KW"/>
</dbReference>
<accession>A0A1B6K329</accession>
<evidence type="ECO:0000256" key="1">
    <source>
        <dbReference type="PROSITE-ProRule" id="PRU00042"/>
    </source>
</evidence>
<reference evidence="3" key="1">
    <citation type="submission" date="2015-11" db="EMBL/GenBank/DDBJ databases">
        <title>De novo transcriptome assembly of four potential Pierce s Disease insect vectors from Arizona vineyards.</title>
        <authorList>
            <person name="Tassone E.E."/>
        </authorList>
    </citation>
    <scope>NUCLEOTIDE SEQUENCE</scope>
</reference>
<protein>
    <recommendedName>
        <fullName evidence="2">C2H2-type domain-containing protein</fullName>
    </recommendedName>
</protein>
<evidence type="ECO:0000313" key="3">
    <source>
        <dbReference type="EMBL" id="JAT05848.1"/>
    </source>
</evidence>
<keyword evidence="1" id="KW-0863">Zinc-finger</keyword>
<dbReference type="EMBL" id="GECU01001859">
    <property type="protein sequence ID" value="JAT05848.1"/>
    <property type="molecule type" value="Transcribed_RNA"/>
</dbReference>
<dbReference type="PROSITE" id="PS50157">
    <property type="entry name" value="ZINC_FINGER_C2H2_2"/>
    <property type="match status" value="2"/>
</dbReference>
<feature type="domain" description="C2H2-type" evidence="2">
    <location>
        <begin position="69"/>
        <end position="97"/>
    </location>
</feature>
<keyword evidence="1" id="KW-0862">Zinc</keyword>
<dbReference type="Gene3D" id="3.30.160.60">
    <property type="entry name" value="Classic Zinc Finger"/>
    <property type="match status" value="1"/>
</dbReference>
<sequence>KCPLNKSCSAHVKQLQIQLSLAEMRPNIVERRTADGSPAYSCRKCSRTYRHKPSIYKHLRFECGLQPGFFCSVCTFRTKRPENLRMHLARIHQMEQPLLPVVH</sequence>
<dbReference type="InterPro" id="IPR036236">
    <property type="entry name" value="Znf_C2H2_sf"/>
</dbReference>
<organism evidence="3">
    <name type="scientific">Homalodisca liturata</name>
    <dbReference type="NCBI Taxonomy" id="320908"/>
    <lineage>
        <taxon>Eukaryota</taxon>
        <taxon>Metazoa</taxon>
        <taxon>Ecdysozoa</taxon>
        <taxon>Arthropoda</taxon>
        <taxon>Hexapoda</taxon>
        <taxon>Insecta</taxon>
        <taxon>Pterygota</taxon>
        <taxon>Neoptera</taxon>
        <taxon>Paraneoptera</taxon>
        <taxon>Hemiptera</taxon>
        <taxon>Auchenorrhyncha</taxon>
        <taxon>Membracoidea</taxon>
        <taxon>Cicadellidae</taxon>
        <taxon>Cicadellinae</taxon>
        <taxon>Proconiini</taxon>
        <taxon>Homalodisca</taxon>
    </lineage>
</organism>
<dbReference type="SUPFAM" id="SSF57667">
    <property type="entry name" value="beta-beta-alpha zinc fingers"/>
    <property type="match status" value="1"/>
</dbReference>
<keyword evidence="1" id="KW-0479">Metal-binding</keyword>
<feature type="domain" description="C2H2-type" evidence="2">
    <location>
        <begin position="40"/>
        <end position="67"/>
    </location>
</feature>
<dbReference type="InterPro" id="IPR013087">
    <property type="entry name" value="Znf_C2H2_type"/>
</dbReference>
<proteinExistence type="predicted"/>
<name>A0A1B6K329_9HEMI</name>
<feature type="non-terminal residue" evidence="3">
    <location>
        <position position="1"/>
    </location>
</feature>
<evidence type="ECO:0000259" key="2">
    <source>
        <dbReference type="PROSITE" id="PS50157"/>
    </source>
</evidence>
<dbReference type="AlphaFoldDB" id="A0A1B6K329"/>